<feature type="region of interest" description="Disordered" evidence="1">
    <location>
        <begin position="304"/>
        <end position="349"/>
    </location>
</feature>
<evidence type="ECO:0000313" key="3">
    <source>
        <dbReference type="Proteomes" id="UP000318080"/>
    </source>
</evidence>
<accession>A0A540R536</accession>
<protein>
    <submittedName>
        <fullName evidence="2">Uncharacterized protein</fullName>
    </submittedName>
</protein>
<dbReference type="Proteomes" id="UP000318080">
    <property type="component" value="Unassembled WGS sequence"/>
</dbReference>
<sequence>MQHYPLARNYCGVEHAAVLEHIVASTALKIPHLADGPTLIDVTLETNNLTRGWNIRCPLGYLGALDAEESQDFPDLEQLRTMHVTTTATVEIVDGMLDIAVNLGLGPWQVPRNNAGGPVLAPGMGVLLATETTHDVSAEQLTQMDTCSFFVSLTLMGETFVASAEDCVLGTAPAPAHVANLLRHAVEGGQTLFARAYAADGLIAVDVPEPGSAEFFEPPVPALAPRARIIPEPPAADGTWQALIQPADAASPVPQGTRPFPQITHPTSASTAPLDTAAMTEHARARGVDVAVLAGVVAGLGGEPDLTWRPLPLPQAAGRYSSESARVSARRKASGKAKRHRKPGRGRKD</sequence>
<evidence type="ECO:0000313" key="2">
    <source>
        <dbReference type="EMBL" id="TQE42841.1"/>
    </source>
</evidence>
<keyword evidence="3" id="KW-1185">Reference proteome</keyword>
<feature type="compositionally biased region" description="Basic residues" evidence="1">
    <location>
        <begin position="328"/>
        <end position="349"/>
    </location>
</feature>
<dbReference type="STRING" id="1686286.GCA_900092335_01412"/>
<reference evidence="2 3" key="1">
    <citation type="submission" date="2019-06" db="EMBL/GenBank/DDBJ databases">
        <title>Draft genome of C. phoceense Strain 272.</title>
        <authorList>
            <person name="Pacheco L.G.C."/>
            <person name="Barberis C.M."/>
            <person name="Almuzara M.N."/>
            <person name="Traglia G.M."/>
            <person name="Santos C.S."/>
            <person name="Rocha D.J.P.G."/>
            <person name="Aguiar E.R.G.R."/>
            <person name="Vay C.A."/>
        </authorList>
    </citation>
    <scope>NUCLEOTIDE SEQUENCE [LARGE SCALE GENOMIC DNA]</scope>
    <source>
        <strain evidence="2 3">272</strain>
    </source>
</reference>
<dbReference type="EMBL" id="VHIR01000017">
    <property type="protein sequence ID" value="TQE42841.1"/>
    <property type="molecule type" value="Genomic_DNA"/>
</dbReference>
<proteinExistence type="predicted"/>
<feature type="region of interest" description="Disordered" evidence="1">
    <location>
        <begin position="249"/>
        <end position="270"/>
    </location>
</feature>
<organism evidence="2 3">
    <name type="scientific">Corynebacterium phoceense</name>
    <dbReference type="NCBI Taxonomy" id="1686286"/>
    <lineage>
        <taxon>Bacteria</taxon>
        <taxon>Bacillati</taxon>
        <taxon>Actinomycetota</taxon>
        <taxon>Actinomycetes</taxon>
        <taxon>Mycobacteriales</taxon>
        <taxon>Corynebacteriaceae</taxon>
        <taxon>Corynebacterium</taxon>
    </lineage>
</organism>
<dbReference type="RefSeq" id="WP_066509607.1">
    <property type="nucleotide sequence ID" value="NZ_VHIR01000017.1"/>
</dbReference>
<gene>
    <name evidence="2" type="ORF">EJK80_10650</name>
</gene>
<name>A0A540R536_9CORY</name>
<dbReference type="AlphaFoldDB" id="A0A540R536"/>
<evidence type="ECO:0000256" key="1">
    <source>
        <dbReference type="SAM" id="MobiDB-lite"/>
    </source>
</evidence>
<comment type="caution">
    <text evidence="2">The sequence shown here is derived from an EMBL/GenBank/DDBJ whole genome shotgun (WGS) entry which is preliminary data.</text>
</comment>